<proteinExistence type="predicted"/>
<name>A0A1L5NRE6_9HYPH</name>
<reference evidence="2 3" key="1">
    <citation type="submission" date="2016-09" db="EMBL/GenBank/DDBJ databases">
        <title>The complete genome sequences of Rhizobium gallicum, symbiovars gallicum and phaseoli, symbionts associated to common bean (Phaseolus vulgaris).</title>
        <authorList>
            <person name="Bustos P."/>
            <person name="Santamaria R.I."/>
            <person name="Perez-Carrascal O.M."/>
            <person name="Juarez S."/>
            <person name="Lozano L."/>
            <person name="Martinez-Flores I."/>
            <person name="Martinez-Romero E."/>
            <person name="Cevallos M."/>
            <person name="Romero D."/>
            <person name="Davila G."/>
            <person name="Gonzalez V."/>
        </authorList>
    </citation>
    <scope>NUCLEOTIDE SEQUENCE [LARGE SCALE GENOMIC DNA]</scope>
    <source>
        <strain evidence="2 3">IE4872</strain>
        <plasmid evidence="3">prgalie4872c</plasmid>
    </source>
</reference>
<dbReference type="Proteomes" id="UP000184749">
    <property type="component" value="Plasmid pRgalIE4872c"/>
</dbReference>
<evidence type="ECO:0000313" key="2">
    <source>
        <dbReference type="EMBL" id="APO70448.1"/>
    </source>
</evidence>
<accession>A0A1L5NRE6</accession>
<evidence type="ECO:0000313" key="3">
    <source>
        <dbReference type="Proteomes" id="UP000184749"/>
    </source>
</evidence>
<dbReference type="Gene3D" id="6.20.450.20">
    <property type="match status" value="1"/>
</dbReference>
<dbReference type="EMBL" id="CP017104">
    <property type="protein sequence ID" value="APO70448.1"/>
    <property type="molecule type" value="Genomic_DNA"/>
</dbReference>
<feature type="compositionally biased region" description="Basic and acidic residues" evidence="1">
    <location>
        <begin position="157"/>
        <end position="170"/>
    </location>
</feature>
<feature type="region of interest" description="Disordered" evidence="1">
    <location>
        <begin position="136"/>
        <end position="170"/>
    </location>
</feature>
<evidence type="ECO:0000256" key="1">
    <source>
        <dbReference type="SAM" id="MobiDB-lite"/>
    </source>
</evidence>
<organism evidence="2 3">
    <name type="scientific">Rhizobium gallicum</name>
    <dbReference type="NCBI Taxonomy" id="56730"/>
    <lineage>
        <taxon>Bacteria</taxon>
        <taxon>Pseudomonadati</taxon>
        <taxon>Pseudomonadota</taxon>
        <taxon>Alphaproteobacteria</taxon>
        <taxon>Hyphomicrobiales</taxon>
        <taxon>Rhizobiaceae</taxon>
        <taxon>Rhizobium/Agrobacterium group</taxon>
        <taxon>Rhizobium</taxon>
    </lineage>
</organism>
<keyword evidence="2" id="KW-0614">Plasmid</keyword>
<gene>
    <name evidence="2" type="ORF">IE4872_PC00433</name>
</gene>
<dbReference type="AlphaFoldDB" id="A0A1L5NRE6"/>
<protein>
    <submittedName>
        <fullName evidence="2">Uncharacterized protein</fullName>
    </submittedName>
</protein>
<sequence length="170" mass="19133">MHHLYLIRIAMRLPHHSLDTIDGKAVKNLASAHALNGAVVFGQPGGFAVLVKYGANERAVAAQRSRRMRIWRNLNTAAAYVRDELGLARFEIDMTEHDPAAVERKRPDTAERQRQLHEAAEHDTWFRGQVQNALDGIQDGSNRGIPEDEWATRSKAKRAEIERRVVTHGG</sequence>
<geneLocation type="plasmid" evidence="3">
    <name>prgalie4872c</name>
</geneLocation>